<dbReference type="AlphaFoldDB" id="A0A371FC18"/>
<protein>
    <submittedName>
        <fullName evidence="2">Retrovirus-related Pol polyprotein from transposon 17.6</fullName>
    </submittedName>
</protein>
<dbReference type="InterPro" id="IPR053134">
    <property type="entry name" value="RNA-dir_DNA_polymerase"/>
</dbReference>
<accession>A0A371FC18</accession>
<organism evidence="2 3">
    <name type="scientific">Mucuna pruriens</name>
    <name type="common">Velvet bean</name>
    <name type="synonym">Dolichos pruriens</name>
    <dbReference type="NCBI Taxonomy" id="157652"/>
    <lineage>
        <taxon>Eukaryota</taxon>
        <taxon>Viridiplantae</taxon>
        <taxon>Streptophyta</taxon>
        <taxon>Embryophyta</taxon>
        <taxon>Tracheophyta</taxon>
        <taxon>Spermatophyta</taxon>
        <taxon>Magnoliopsida</taxon>
        <taxon>eudicotyledons</taxon>
        <taxon>Gunneridae</taxon>
        <taxon>Pentapetalae</taxon>
        <taxon>rosids</taxon>
        <taxon>fabids</taxon>
        <taxon>Fabales</taxon>
        <taxon>Fabaceae</taxon>
        <taxon>Papilionoideae</taxon>
        <taxon>50 kb inversion clade</taxon>
        <taxon>NPAAA clade</taxon>
        <taxon>indigoferoid/millettioid clade</taxon>
        <taxon>Phaseoleae</taxon>
        <taxon>Mucuna</taxon>
    </lineage>
</organism>
<reference evidence="2" key="1">
    <citation type="submission" date="2018-05" db="EMBL/GenBank/DDBJ databases">
        <title>Draft genome of Mucuna pruriens seed.</title>
        <authorList>
            <person name="Nnadi N.E."/>
            <person name="Vos R."/>
            <person name="Hasami M.H."/>
            <person name="Devisetty U.K."/>
            <person name="Aguiy J.C."/>
        </authorList>
    </citation>
    <scope>NUCLEOTIDE SEQUENCE [LARGE SCALE GENOMIC DNA]</scope>
    <source>
        <strain evidence="2">JCA_2017</strain>
    </source>
</reference>
<dbReference type="SUPFAM" id="SSF56672">
    <property type="entry name" value="DNA/RNA polymerases"/>
    <property type="match status" value="1"/>
</dbReference>
<evidence type="ECO:0000313" key="3">
    <source>
        <dbReference type="Proteomes" id="UP000257109"/>
    </source>
</evidence>
<dbReference type="InterPro" id="IPR043502">
    <property type="entry name" value="DNA/RNA_pol_sf"/>
</dbReference>
<dbReference type="Proteomes" id="UP000257109">
    <property type="component" value="Unassembled WGS sequence"/>
</dbReference>
<evidence type="ECO:0000313" key="2">
    <source>
        <dbReference type="EMBL" id="RDX75831.1"/>
    </source>
</evidence>
<dbReference type="InterPro" id="IPR043128">
    <property type="entry name" value="Rev_trsase/Diguanyl_cyclase"/>
</dbReference>
<name>A0A371FC18_MUCPR</name>
<feature type="non-terminal residue" evidence="2">
    <location>
        <position position="1"/>
    </location>
</feature>
<proteinExistence type="predicted"/>
<dbReference type="EMBL" id="QJKJ01009709">
    <property type="protein sequence ID" value="RDX75831.1"/>
    <property type="molecule type" value="Genomic_DNA"/>
</dbReference>
<dbReference type="Gene3D" id="3.30.70.270">
    <property type="match status" value="1"/>
</dbReference>
<keyword evidence="3" id="KW-1185">Reference proteome</keyword>
<dbReference type="PANTHER" id="PTHR24559:SF457">
    <property type="entry name" value="RNA-DIRECTED DNA POLYMERASE HOMOLOG"/>
    <property type="match status" value="1"/>
</dbReference>
<comment type="caution">
    <text evidence="2">The sequence shown here is derived from an EMBL/GenBank/DDBJ whole genome shotgun (WGS) entry which is preliminary data.</text>
</comment>
<feature type="domain" description="Reverse transcriptase" evidence="1">
    <location>
        <begin position="22"/>
        <end position="87"/>
    </location>
</feature>
<dbReference type="InterPro" id="IPR000477">
    <property type="entry name" value="RT_dom"/>
</dbReference>
<evidence type="ECO:0000259" key="1">
    <source>
        <dbReference type="Pfam" id="PF00078"/>
    </source>
</evidence>
<gene>
    <name evidence="2" type="primary">pol</name>
    <name evidence="2" type="ORF">CR513_44245</name>
</gene>
<dbReference type="Pfam" id="PF00078">
    <property type="entry name" value="RVT_1"/>
    <property type="match status" value="1"/>
</dbReference>
<dbReference type="PANTHER" id="PTHR24559">
    <property type="entry name" value="TRANSPOSON TY3-I GAG-POL POLYPROTEIN"/>
    <property type="match status" value="1"/>
</dbReference>
<dbReference type="OrthoDB" id="1712951at2759"/>
<sequence>MVEYPQWVANIVPVPKKDGKDAGAMYQRVIFNLFHDMMHKEVKVYMDDMIVKSRTLDLHVNDLQKLFKRLRKYKLRLNLAKCTFGVKTRSYSNS</sequence>